<feature type="active site" description="Proton acceptor" evidence="6">
    <location>
        <position position="87"/>
    </location>
</feature>
<dbReference type="GO" id="GO:0005524">
    <property type="term" value="F:ATP binding"/>
    <property type="evidence" value="ECO:0007669"/>
    <property type="project" value="UniProtKB-KW"/>
</dbReference>
<evidence type="ECO:0000256" key="5">
    <source>
        <dbReference type="ARBA" id="ARBA00022840"/>
    </source>
</evidence>
<dbReference type="InterPro" id="IPR030616">
    <property type="entry name" value="Aur-like"/>
</dbReference>
<dbReference type="PROSITE" id="PS00108">
    <property type="entry name" value="PROTEIN_KINASE_ST"/>
    <property type="match status" value="1"/>
</dbReference>
<keyword evidence="2" id="KW-0808">Transferase</keyword>
<dbReference type="AlphaFoldDB" id="A0A834GRZ6"/>
<dbReference type="GO" id="GO:0004674">
    <property type="term" value="F:protein serine/threonine kinase activity"/>
    <property type="evidence" value="ECO:0007669"/>
    <property type="project" value="UniProtKB-KW"/>
</dbReference>
<evidence type="ECO:0000256" key="1">
    <source>
        <dbReference type="ARBA" id="ARBA00022527"/>
    </source>
</evidence>
<dbReference type="Gene3D" id="1.10.510.10">
    <property type="entry name" value="Transferase(Phosphotransferase) domain 1"/>
    <property type="match status" value="1"/>
</dbReference>
<gene>
    <name evidence="8" type="ORF">RHSIM_Rhsim07G0024800</name>
</gene>
<name>A0A834GRZ6_RHOSS</name>
<keyword evidence="5" id="KW-0067">ATP-binding</keyword>
<comment type="caution">
    <text evidence="8">The sequence shown here is derived from an EMBL/GenBank/DDBJ whole genome shotgun (WGS) entry which is preliminary data.</text>
</comment>
<dbReference type="SUPFAM" id="SSF56112">
    <property type="entry name" value="Protein kinase-like (PK-like)"/>
    <property type="match status" value="1"/>
</dbReference>
<dbReference type="Proteomes" id="UP000626092">
    <property type="component" value="Unassembled WGS sequence"/>
</dbReference>
<evidence type="ECO:0000256" key="2">
    <source>
        <dbReference type="ARBA" id="ARBA00022679"/>
    </source>
</evidence>
<feature type="cross-link" description="Glycyl lysine isopeptide (Lys-Gly) (interchain with G-Cter in SUMO2)" evidence="7">
    <location>
        <position position="89"/>
    </location>
</feature>
<dbReference type="PANTHER" id="PTHR24350">
    <property type="entry name" value="SERINE/THREONINE-PROTEIN KINASE IAL-RELATED"/>
    <property type="match status" value="1"/>
</dbReference>
<evidence type="ECO:0000256" key="3">
    <source>
        <dbReference type="ARBA" id="ARBA00022741"/>
    </source>
</evidence>
<proteinExistence type="predicted"/>
<evidence type="ECO:0008006" key="10">
    <source>
        <dbReference type="Google" id="ProtNLM"/>
    </source>
</evidence>
<evidence type="ECO:0000256" key="7">
    <source>
        <dbReference type="PIRSR" id="PIRSR630616-3"/>
    </source>
</evidence>
<accession>A0A834GRZ6</accession>
<dbReference type="OrthoDB" id="1668230at2759"/>
<keyword evidence="3" id="KW-0547">Nucleotide-binding</keyword>
<organism evidence="8 9">
    <name type="scientific">Rhododendron simsii</name>
    <name type="common">Sims's rhododendron</name>
    <dbReference type="NCBI Taxonomy" id="118357"/>
    <lineage>
        <taxon>Eukaryota</taxon>
        <taxon>Viridiplantae</taxon>
        <taxon>Streptophyta</taxon>
        <taxon>Embryophyta</taxon>
        <taxon>Tracheophyta</taxon>
        <taxon>Spermatophyta</taxon>
        <taxon>Magnoliopsida</taxon>
        <taxon>eudicotyledons</taxon>
        <taxon>Gunneridae</taxon>
        <taxon>Pentapetalae</taxon>
        <taxon>asterids</taxon>
        <taxon>Ericales</taxon>
        <taxon>Ericaceae</taxon>
        <taxon>Ericoideae</taxon>
        <taxon>Rhodoreae</taxon>
        <taxon>Rhododendron</taxon>
    </lineage>
</organism>
<dbReference type="EMBL" id="WJXA01000007">
    <property type="protein sequence ID" value="KAF7139495.1"/>
    <property type="molecule type" value="Genomic_DNA"/>
</dbReference>
<keyword evidence="1" id="KW-0723">Serine/threonine-protein kinase</keyword>
<keyword evidence="4" id="KW-0418">Kinase</keyword>
<protein>
    <recommendedName>
        <fullName evidence="10">Protein kinase domain-containing protein</fullName>
    </recommendedName>
</protein>
<keyword evidence="9" id="KW-1185">Reference proteome</keyword>
<evidence type="ECO:0000313" key="8">
    <source>
        <dbReference type="EMBL" id="KAF7139495.1"/>
    </source>
</evidence>
<sequence>MRRLKKSLRVIRHGCEVKIRFQDVIYRLLRNYPDLQYLGRNYRYSHLGRYYPKWPVPSGKDRYWVRYGNGSVATLAYCHEKGVIHWDIKPDNLLLDHERQETHHVWNNGLTCTGNGGEHPHDHAVDNWTLVLNEDLRREGKLLVKDLCKRLSLQKIMEHPWIIMNPDTMESAIALWPLQIDQTCHDVTIWISLKNLNNQRTPISVPSSLYAKQFTTMTENYAFLLSDYQRPKCGVPVDKALSYEAWLQFASLYVLPDEL</sequence>
<evidence type="ECO:0000256" key="6">
    <source>
        <dbReference type="PIRSR" id="PIRSR630616-1"/>
    </source>
</evidence>
<evidence type="ECO:0000256" key="4">
    <source>
        <dbReference type="ARBA" id="ARBA00022777"/>
    </source>
</evidence>
<dbReference type="InterPro" id="IPR008271">
    <property type="entry name" value="Ser/Thr_kinase_AS"/>
</dbReference>
<dbReference type="InterPro" id="IPR011009">
    <property type="entry name" value="Kinase-like_dom_sf"/>
</dbReference>
<reference evidence="8" key="1">
    <citation type="submission" date="2019-11" db="EMBL/GenBank/DDBJ databases">
        <authorList>
            <person name="Liu Y."/>
            <person name="Hou J."/>
            <person name="Li T.-Q."/>
            <person name="Guan C.-H."/>
            <person name="Wu X."/>
            <person name="Wu H.-Z."/>
            <person name="Ling F."/>
            <person name="Zhang R."/>
            <person name="Shi X.-G."/>
            <person name="Ren J.-P."/>
            <person name="Chen E.-F."/>
            <person name="Sun J.-M."/>
        </authorList>
    </citation>
    <scope>NUCLEOTIDE SEQUENCE</scope>
    <source>
        <strain evidence="8">Adult_tree_wgs_1</strain>
        <tissue evidence="8">Leaves</tissue>
    </source>
</reference>
<evidence type="ECO:0000313" key="9">
    <source>
        <dbReference type="Proteomes" id="UP000626092"/>
    </source>
</evidence>